<comment type="caution">
    <text evidence="1">The sequence shown here is derived from an EMBL/GenBank/DDBJ whole genome shotgun (WGS) entry which is preliminary data.</text>
</comment>
<sequence length="80" mass="9266">MKRFVLPKKIKYPGGFVIKIVEVALPKDEGANWSYDWQGTGIIQLEEGMTKARQKYYLSHELVHAAIDYHHFMIVEGGMR</sequence>
<reference evidence="1" key="1">
    <citation type="journal article" date="2015" name="Nature">
        <title>Complex archaea that bridge the gap between prokaryotes and eukaryotes.</title>
        <authorList>
            <person name="Spang A."/>
            <person name="Saw J.H."/>
            <person name="Jorgensen S.L."/>
            <person name="Zaremba-Niedzwiedzka K."/>
            <person name="Martijn J."/>
            <person name="Lind A.E."/>
            <person name="van Eijk R."/>
            <person name="Schleper C."/>
            <person name="Guy L."/>
            <person name="Ettema T.J."/>
        </authorList>
    </citation>
    <scope>NUCLEOTIDE SEQUENCE</scope>
</reference>
<evidence type="ECO:0000313" key="1">
    <source>
        <dbReference type="EMBL" id="KKL85557.1"/>
    </source>
</evidence>
<proteinExistence type="predicted"/>
<organism evidence="1">
    <name type="scientific">marine sediment metagenome</name>
    <dbReference type="NCBI Taxonomy" id="412755"/>
    <lineage>
        <taxon>unclassified sequences</taxon>
        <taxon>metagenomes</taxon>
        <taxon>ecological metagenomes</taxon>
    </lineage>
</organism>
<name>A0A0F9IDS7_9ZZZZ</name>
<gene>
    <name evidence="1" type="ORF">LCGC14_1953520</name>
</gene>
<accession>A0A0F9IDS7</accession>
<dbReference type="EMBL" id="LAZR01021372">
    <property type="protein sequence ID" value="KKL85557.1"/>
    <property type="molecule type" value="Genomic_DNA"/>
</dbReference>
<evidence type="ECO:0008006" key="2">
    <source>
        <dbReference type="Google" id="ProtNLM"/>
    </source>
</evidence>
<dbReference type="AlphaFoldDB" id="A0A0F9IDS7"/>
<protein>
    <recommendedName>
        <fullName evidence="2">IrrE N-terminal-like domain-containing protein</fullName>
    </recommendedName>
</protein>